<evidence type="ECO:0000256" key="4">
    <source>
        <dbReference type="ARBA" id="ARBA00022989"/>
    </source>
</evidence>
<evidence type="ECO:0000256" key="8">
    <source>
        <dbReference type="ARBA" id="ARBA00024235"/>
    </source>
</evidence>
<feature type="domain" description="Ancillary SecYEG translocon subunit/Cell division coordinator CpoB TPR" evidence="11">
    <location>
        <begin position="13"/>
        <end position="218"/>
    </location>
</feature>
<dbReference type="InterPro" id="IPR011990">
    <property type="entry name" value="TPR-like_helical_dom_sf"/>
</dbReference>
<gene>
    <name evidence="12" type="ORF">NX722_04425</name>
</gene>
<feature type="repeat" description="TPR" evidence="9">
    <location>
        <begin position="170"/>
        <end position="203"/>
    </location>
</feature>
<comment type="similarity">
    <text evidence="7">Belongs to the YfgM family.</text>
</comment>
<sequence length="224" mass="24551">MNRTDEEEVELLKRVWNEYGKPAVYGVVITMAAIFGYKAYQKNQHETASAASALYQNLLETTQAGQMAEALSEEQKTTMTHVVSNLQDDYSGTRYASFATMIQAQQQVLENDLDSARASLEWVLDNKPEAEVEQVARARLARVILGQGDEHAQAALDILAAGKADEAFIATVEGVRGDAYVALGQLDKARDAYQKALDAARDHGESLPVLQFKLDDLAANVKEG</sequence>
<evidence type="ECO:0000256" key="6">
    <source>
        <dbReference type="ARBA" id="ARBA00023186"/>
    </source>
</evidence>
<dbReference type="Gene3D" id="1.25.40.10">
    <property type="entry name" value="Tetratricopeptide repeat domain"/>
    <property type="match status" value="1"/>
</dbReference>
<keyword evidence="6" id="KW-0143">Chaperone</keyword>
<keyword evidence="13" id="KW-1185">Reference proteome</keyword>
<dbReference type="PROSITE" id="PS50005">
    <property type="entry name" value="TPR"/>
    <property type="match status" value="1"/>
</dbReference>
<proteinExistence type="inferred from homology"/>
<evidence type="ECO:0000256" key="10">
    <source>
        <dbReference type="SAM" id="Phobius"/>
    </source>
</evidence>
<evidence type="ECO:0000259" key="11">
    <source>
        <dbReference type="Pfam" id="PF09976"/>
    </source>
</evidence>
<dbReference type="SMART" id="SM00028">
    <property type="entry name" value="TPR"/>
    <property type="match status" value="1"/>
</dbReference>
<evidence type="ECO:0000256" key="1">
    <source>
        <dbReference type="ARBA" id="ARBA00004401"/>
    </source>
</evidence>
<evidence type="ECO:0000256" key="5">
    <source>
        <dbReference type="ARBA" id="ARBA00023136"/>
    </source>
</evidence>
<keyword evidence="2" id="KW-1003">Cell membrane</keyword>
<evidence type="ECO:0000256" key="7">
    <source>
        <dbReference type="ARBA" id="ARBA00024197"/>
    </source>
</evidence>
<evidence type="ECO:0000256" key="3">
    <source>
        <dbReference type="ARBA" id="ARBA00022692"/>
    </source>
</evidence>
<comment type="subcellular location">
    <subcellularLocation>
        <location evidence="1">Cell membrane</location>
        <topology evidence="1">Single-pass type II membrane protein</topology>
    </subcellularLocation>
</comment>
<dbReference type="InterPro" id="IPR026039">
    <property type="entry name" value="YfgM"/>
</dbReference>
<keyword evidence="4 10" id="KW-1133">Transmembrane helix</keyword>
<dbReference type="InterPro" id="IPR019734">
    <property type="entry name" value="TPR_rpt"/>
</dbReference>
<organism evidence="12 13">
    <name type="scientific">Endozoicomonas gorgoniicola</name>
    <dbReference type="NCBI Taxonomy" id="1234144"/>
    <lineage>
        <taxon>Bacteria</taxon>
        <taxon>Pseudomonadati</taxon>
        <taxon>Pseudomonadota</taxon>
        <taxon>Gammaproteobacteria</taxon>
        <taxon>Oceanospirillales</taxon>
        <taxon>Endozoicomonadaceae</taxon>
        <taxon>Endozoicomonas</taxon>
    </lineage>
</organism>
<feature type="transmembrane region" description="Helical" evidence="10">
    <location>
        <begin position="23"/>
        <end position="40"/>
    </location>
</feature>
<name>A0ABT3MRA1_9GAMM</name>
<evidence type="ECO:0000256" key="2">
    <source>
        <dbReference type="ARBA" id="ARBA00022475"/>
    </source>
</evidence>
<dbReference type="PANTHER" id="PTHR38035:SF1">
    <property type="entry name" value="ANCILLARY SECYEG TRANSLOCON SUBUNIT"/>
    <property type="match status" value="1"/>
</dbReference>
<dbReference type="SUPFAM" id="SSF48452">
    <property type="entry name" value="TPR-like"/>
    <property type="match status" value="1"/>
</dbReference>
<protein>
    <recommendedName>
        <fullName evidence="8">Ancillary SecYEG translocon subunit</fullName>
    </recommendedName>
</protein>
<reference evidence="12 13" key="1">
    <citation type="submission" date="2022-10" db="EMBL/GenBank/DDBJ databases">
        <title>High-quality genome sequences of two octocoral-associated bacteria, Endozoicomonas euniceicola EF212 and Endozoicomonas gorgoniicola PS125.</title>
        <authorList>
            <person name="Chiou Y.-J."/>
            <person name="Chen Y.-H."/>
        </authorList>
    </citation>
    <scope>NUCLEOTIDE SEQUENCE [LARGE SCALE GENOMIC DNA]</scope>
    <source>
        <strain evidence="12 13">PS125</strain>
    </source>
</reference>
<dbReference type="RefSeq" id="WP_262566896.1">
    <property type="nucleotide sequence ID" value="NZ_JAPFCC010000001.1"/>
</dbReference>
<dbReference type="Proteomes" id="UP001209854">
    <property type="component" value="Unassembled WGS sequence"/>
</dbReference>
<evidence type="ECO:0000256" key="9">
    <source>
        <dbReference type="PROSITE-ProRule" id="PRU00339"/>
    </source>
</evidence>
<accession>A0ABT3MRA1</accession>
<dbReference type="InterPro" id="IPR018704">
    <property type="entry name" value="SecYEG/CpoB_TPR"/>
</dbReference>
<evidence type="ECO:0000313" key="13">
    <source>
        <dbReference type="Proteomes" id="UP001209854"/>
    </source>
</evidence>
<dbReference type="EMBL" id="JAPFCC010000001">
    <property type="protein sequence ID" value="MCW7551899.1"/>
    <property type="molecule type" value="Genomic_DNA"/>
</dbReference>
<dbReference type="Pfam" id="PF09976">
    <property type="entry name" value="TPR_21"/>
    <property type="match status" value="1"/>
</dbReference>
<keyword evidence="3 10" id="KW-0812">Transmembrane</keyword>
<dbReference type="PANTHER" id="PTHR38035">
    <property type="entry name" value="UPF0070 PROTEIN YFGM"/>
    <property type="match status" value="1"/>
</dbReference>
<keyword evidence="5 10" id="KW-0472">Membrane</keyword>
<evidence type="ECO:0000313" key="12">
    <source>
        <dbReference type="EMBL" id="MCW7551899.1"/>
    </source>
</evidence>
<dbReference type="PIRSF" id="PIRSF006170">
    <property type="entry name" value="YfgM"/>
    <property type="match status" value="1"/>
</dbReference>
<comment type="caution">
    <text evidence="12">The sequence shown here is derived from an EMBL/GenBank/DDBJ whole genome shotgun (WGS) entry which is preliminary data.</text>
</comment>
<keyword evidence="9" id="KW-0802">TPR repeat</keyword>